<dbReference type="STRING" id="1206466.K0KHB9"/>
<feature type="domain" description="BD-FAE-like" evidence="1">
    <location>
        <begin position="68"/>
        <end position="163"/>
    </location>
</feature>
<protein>
    <submittedName>
        <fullName evidence="2">Kynurenine formamidase</fullName>
        <ecNumber evidence="2">3.5.1.9</ecNumber>
    </submittedName>
</protein>
<dbReference type="InParanoid" id="K0KHB9"/>
<reference evidence="2 3" key="1">
    <citation type="journal article" date="2012" name="Eukaryot. Cell">
        <title>Draft genome sequence of Wickerhamomyces ciferrii NRRL Y-1031 F-60-10.</title>
        <authorList>
            <person name="Schneider J."/>
            <person name="Andrea H."/>
            <person name="Blom J."/>
            <person name="Jaenicke S."/>
            <person name="Ruckert C."/>
            <person name="Schorsch C."/>
            <person name="Szczepanowski R."/>
            <person name="Farwick M."/>
            <person name="Goesmann A."/>
            <person name="Puhler A."/>
            <person name="Schaffer S."/>
            <person name="Tauch A."/>
            <person name="Kohler T."/>
            <person name="Brinkrolf K."/>
        </authorList>
    </citation>
    <scope>NUCLEOTIDE SEQUENCE [LARGE SCALE GENOMIC DNA]</scope>
    <source>
        <strain evidence="3">ATCC 14091 / BCRC 22168 / CBS 111 / JCM 3599 / NBRC 0793 / NRRL Y-1031 F-60-10</strain>
    </source>
</reference>
<dbReference type="EMBL" id="CAIF01000148">
    <property type="protein sequence ID" value="CCH44610.1"/>
    <property type="molecule type" value="Genomic_DNA"/>
</dbReference>
<accession>K0KHB9</accession>
<comment type="caution">
    <text evidence="2">The sequence shown here is derived from an EMBL/GenBank/DDBJ whole genome shotgun (WGS) entry which is preliminary data.</text>
</comment>
<proteinExistence type="predicted"/>
<dbReference type="HOGENOM" id="CLU_016852_1_0_1"/>
<dbReference type="InterPro" id="IPR049492">
    <property type="entry name" value="BD-FAE-like_dom"/>
</dbReference>
<gene>
    <name evidence="2" type="ORF">BN7_4179</name>
</gene>
<keyword evidence="3" id="KW-1185">Reference proteome</keyword>
<dbReference type="SUPFAM" id="SSF53474">
    <property type="entry name" value="alpha/beta-Hydrolases"/>
    <property type="match status" value="1"/>
</dbReference>
<dbReference type="EC" id="3.5.1.9" evidence="2"/>
<dbReference type="Proteomes" id="UP000009328">
    <property type="component" value="Unassembled WGS sequence"/>
</dbReference>
<dbReference type="InterPro" id="IPR029058">
    <property type="entry name" value="AB_hydrolase_fold"/>
</dbReference>
<dbReference type="Pfam" id="PF20434">
    <property type="entry name" value="BD-FAE"/>
    <property type="match status" value="1"/>
</dbReference>
<dbReference type="GO" id="GO:0004061">
    <property type="term" value="F:arylformamidase activity"/>
    <property type="evidence" value="ECO:0007669"/>
    <property type="project" value="UniProtKB-EC"/>
</dbReference>
<keyword evidence="2" id="KW-0378">Hydrolase</keyword>
<dbReference type="AlphaFoldDB" id="K0KHB9"/>
<sequence>MLLTRSLQASHRAWVTPFPHKRSFSTKSQSLYKFRLRPKFDTSIVRKHWGSHPRQYVEVFKYDPSFQETIIAVHGGGWIDYTQQATDLIHIQKGLKSNINMFSLEYRLSKPKHSPLEIFDSDDYYVKDPYHLIDTLQGLKNILDNYKVSKIHLLGHSVGGFLVLQIQDFQRIIPDALEELVICGEITKDESKVQLDFINNFAQKYAPKIDLINVFYLGGIYDVKLCIENANESRWNFCYIDDAFVSKTHYLHSSPLTTTSKGSILGSLCARREHVIINCFHDEYIGNYSPLRLMKWLNSQGKTTHLKLGSYNRHFGMLRHKEVHKIIDDTLHINYTD</sequence>
<evidence type="ECO:0000313" key="2">
    <source>
        <dbReference type="EMBL" id="CCH44610.1"/>
    </source>
</evidence>
<organism evidence="2 3">
    <name type="scientific">Wickerhamomyces ciferrii (strain ATCC 14091 / BCRC 22168 / CBS 111 / JCM 3599 / NBRC 0793 / NRRL Y-1031 F-60-10)</name>
    <name type="common">Yeast</name>
    <name type="synonym">Pichia ciferrii</name>
    <dbReference type="NCBI Taxonomy" id="1206466"/>
    <lineage>
        <taxon>Eukaryota</taxon>
        <taxon>Fungi</taxon>
        <taxon>Dikarya</taxon>
        <taxon>Ascomycota</taxon>
        <taxon>Saccharomycotina</taxon>
        <taxon>Saccharomycetes</taxon>
        <taxon>Phaffomycetales</taxon>
        <taxon>Wickerhamomycetaceae</taxon>
        <taxon>Wickerhamomyces</taxon>
    </lineage>
</organism>
<evidence type="ECO:0000313" key="3">
    <source>
        <dbReference type="Proteomes" id="UP000009328"/>
    </source>
</evidence>
<dbReference type="Gene3D" id="3.40.50.1820">
    <property type="entry name" value="alpha/beta hydrolase"/>
    <property type="match status" value="1"/>
</dbReference>
<name>K0KHB9_WICCF</name>
<evidence type="ECO:0000259" key="1">
    <source>
        <dbReference type="Pfam" id="PF20434"/>
    </source>
</evidence>